<organism evidence="2 3">
    <name type="scientific">Methyloradius palustris</name>
    <dbReference type="NCBI Taxonomy" id="2778876"/>
    <lineage>
        <taxon>Bacteria</taxon>
        <taxon>Pseudomonadati</taxon>
        <taxon>Pseudomonadota</taxon>
        <taxon>Betaproteobacteria</taxon>
        <taxon>Nitrosomonadales</taxon>
        <taxon>Methylophilaceae</taxon>
        <taxon>Methyloradius</taxon>
    </lineage>
</organism>
<name>A0A8D5FZ76_9PROT</name>
<dbReference type="Proteomes" id="UP000826722">
    <property type="component" value="Chromosome"/>
</dbReference>
<dbReference type="NCBIfam" id="TIGR03123">
    <property type="entry name" value="one_C_unchar_1"/>
    <property type="match status" value="1"/>
</dbReference>
<dbReference type="GO" id="GO:0016787">
    <property type="term" value="F:hydrolase activity"/>
    <property type="evidence" value="ECO:0007669"/>
    <property type="project" value="InterPro"/>
</dbReference>
<evidence type="ECO:0000259" key="1">
    <source>
        <dbReference type="Pfam" id="PF01968"/>
    </source>
</evidence>
<feature type="domain" description="Hydantoinase A/oxoprolinase" evidence="1">
    <location>
        <begin position="68"/>
        <end position="314"/>
    </location>
</feature>
<dbReference type="InterPro" id="IPR002756">
    <property type="entry name" value="MfnF"/>
</dbReference>
<dbReference type="Gene3D" id="3.30.420.40">
    <property type="match status" value="1"/>
</dbReference>
<protein>
    <submittedName>
        <fullName evidence="2">ATP synthase subunit C</fullName>
    </submittedName>
</protein>
<dbReference type="Gene3D" id="3.30.420.190">
    <property type="entry name" value="conserved archaeal protein q6m145"/>
    <property type="match status" value="1"/>
</dbReference>
<proteinExistence type="predicted"/>
<dbReference type="AlphaFoldDB" id="A0A8D5FZ76"/>
<evidence type="ECO:0000313" key="3">
    <source>
        <dbReference type="Proteomes" id="UP000826722"/>
    </source>
</evidence>
<evidence type="ECO:0000313" key="2">
    <source>
        <dbReference type="EMBL" id="BCM24934.1"/>
    </source>
</evidence>
<reference evidence="2" key="1">
    <citation type="journal article" date="2021" name="Arch. Microbiol.">
        <title>Methyloradius palustris gen. nov., sp. nov., a methanol-oxidizing bacterium isolated from snow.</title>
        <authorList>
            <person name="Miyadera T."/>
            <person name="Kojima H."/>
            <person name="Fukui M."/>
        </authorList>
    </citation>
    <scope>NUCLEOTIDE SEQUENCE</scope>
    <source>
        <strain evidence="2">Zm11</strain>
    </source>
</reference>
<keyword evidence="3" id="KW-1185">Reference proteome</keyword>
<sequence length="351" mass="37708">MLNSSATPKTILGWDVGGAHLKAALVDADGVAIQVIQVACPLWRGIDKLEAAIDHILSQLKQKPSSHVVTMTGELADIFPDRHAGVVNIAECMQQRLSGNVSFYAGPKGFVDFSSIKASVPVIASANWHASASFIAKKVEEGVFIDIGSTTADIILLASNSPQHRGFSDAERMQYEELVYTGVIRTPLMAVTTQIPFAGEWRKLAAEHFATTADVYRLTGDLNEAEDMAETADGTGKTPHESARRLARMIGQDVSDASMDAWLSLALAFKHEQIDSLKSAVLRSLSRNLISTNAPIIGAGAGSFLVRELARQLDRSYIESSSLVKGNSSDDQRWAAVCLPAYAVAALGRID</sequence>
<accession>A0A8D5FZ76</accession>
<dbReference type="Pfam" id="PF01968">
    <property type="entry name" value="Hydantoinase_A"/>
    <property type="match status" value="1"/>
</dbReference>
<dbReference type="InterPro" id="IPR043129">
    <property type="entry name" value="ATPase_NBD"/>
</dbReference>
<gene>
    <name evidence="2" type="ORF">ZMTM_11930</name>
</gene>
<dbReference type="RefSeq" id="WP_221765416.1">
    <property type="nucleotide sequence ID" value="NZ_AP024110.1"/>
</dbReference>
<dbReference type="InterPro" id="IPR002821">
    <property type="entry name" value="Hydantoinase_A"/>
</dbReference>
<dbReference type="EMBL" id="AP024110">
    <property type="protein sequence ID" value="BCM24934.1"/>
    <property type="molecule type" value="Genomic_DNA"/>
</dbReference>
<dbReference type="SUPFAM" id="SSF53067">
    <property type="entry name" value="Actin-like ATPase domain"/>
    <property type="match status" value="1"/>
</dbReference>
<dbReference type="KEGG" id="mpau:ZMTM_11930"/>